<keyword evidence="1" id="KW-0812">Transmembrane</keyword>
<accession>E8M2X5</accession>
<dbReference type="RefSeq" id="WP_008074328.1">
    <property type="nucleotide sequence ID" value="NZ_AEVT01000018.1"/>
</dbReference>
<dbReference type="AlphaFoldDB" id="E8M2X5"/>
<proteinExistence type="predicted"/>
<keyword evidence="1" id="KW-0472">Membrane</keyword>
<gene>
    <name evidence="2" type="ORF">VISI1226_12641</name>
</gene>
<reference evidence="2 3" key="1">
    <citation type="journal article" date="2012" name="Int. J. Syst. Evol. Microbiol.">
        <title>Vibrio caribbeanicus sp. nov., isolated from the marine sponge Scleritoderma cyanea.</title>
        <authorList>
            <person name="Hoffmann M."/>
            <person name="Monday S.R."/>
            <person name="Allard M.W."/>
            <person name="Strain E.A."/>
            <person name="Whittaker P."/>
            <person name="Naum M."/>
            <person name="McCarthy P.J."/>
            <person name="Lopez J.V."/>
            <person name="Fischer M."/>
            <person name="Brown E.W."/>
        </authorList>
    </citation>
    <scope>NUCLEOTIDE SEQUENCE [LARGE SCALE GENOMIC DNA]</scope>
    <source>
        <strain evidence="3">DSMZ 21326</strain>
    </source>
</reference>
<sequence>MRWLLAVIFAMVGGLALAKAVEEPKENAFVNINMTLELDGVERALQDTRQSLDHIGGALDQIAQSENLTPEQQHLLGDTIKNLNQLVHLSRDSVESLPSAFEQSKKAVTTESRRFLDDLQFKVMLAIAGIGIVVVLIIAAIGWFVLRPMQSSLVTVTQNISSMAGAIKSTAHALDSISNQQQDIALRLEQHKSTTQQNESQQTAS</sequence>
<protein>
    <submittedName>
        <fullName evidence="2">Membrane protein</fullName>
    </submittedName>
</protein>
<feature type="transmembrane region" description="Helical" evidence="1">
    <location>
        <begin position="123"/>
        <end position="146"/>
    </location>
</feature>
<keyword evidence="1" id="KW-1133">Transmembrane helix</keyword>
<evidence type="ECO:0000256" key="1">
    <source>
        <dbReference type="SAM" id="Phobius"/>
    </source>
</evidence>
<dbReference type="EMBL" id="AEVT01000018">
    <property type="protein sequence ID" value="EGA71633.1"/>
    <property type="molecule type" value="Genomic_DNA"/>
</dbReference>
<comment type="caution">
    <text evidence="2">The sequence shown here is derived from an EMBL/GenBank/DDBJ whole genome shotgun (WGS) entry which is preliminary data.</text>
</comment>
<organism evidence="2 3">
    <name type="scientific">Vibrio sinaloensis DSM 21326</name>
    <dbReference type="NCBI Taxonomy" id="945550"/>
    <lineage>
        <taxon>Bacteria</taxon>
        <taxon>Pseudomonadati</taxon>
        <taxon>Pseudomonadota</taxon>
        <taxon>Gammaproteobacteria</taxon>
        <taxon>Vibrionales</taxon>
        <taxon>Vibrionaceae</taxon>
        <taxon>Vibrio</taxon>
        <taxon>Vibrio oreintalis group</taxon>
    </lineage>
</organism>
<dbReference type="Proteomes" id="UP000006228">
    <property type="component" value="Unassembled WGS sequence"/>
</dbReference>
<name>E8M2X5_PHOS4</name>
<evidence type="ECO:0000313" key="2">
    <source>
        <dbReference type="EMBL" id="EGA71633.1"/>
    </source>
</evidence>
<evidence type="ECO:0000313" key="3">
    <source>
        <dbReference type="Proteomes" id="UP000006228"/>
    </source>
</evidence>
<dbReference type="GeneID" id="95568147"/>
<dbReference type="OrthoDB" id="5878052at2"/>
<dbReference type="eggNOG" id="ENOG5031MGV">
    <property type="taxonomic scope" value="Bacteria"/>
</dbReference>